<dbReference type="GeneID" id="64766222"/>
<dbReference type="RefSeq" id="YP_010058991.1">
    <property type="nucleotide sequence ID" value="NC_054723.1"/>
</dbReference>
<keyword evidence="2" id="KW-1185">Reference proteome</keyword>
<proteinExistence type="predicted"/>
<dbReference type="Proteomes" id="UP000318375">
    <property type="component" value="Segment"/>
</dbReference>
<protein>
    <submittedName>
        <fullName evidence="1">Uncharacterized protein</fullName>
    </submittedName>
</protein>
<name>A0A4Y6ESE2_9CAUD</name>
<accession>A0A4Y6ESE2</accession>
<sequence length="79" mass="8667">MSEKIDAYNVYTVDSDGKVWAVSKATKLAAVRLYKKLNREATPEIKEIGWALDSHTPPFVLEALGKGVSAEGVRPLAHQ</sequence>
<dbReference type="KEGG" id="vg:64766222"/>
<reference evidence="1 2" key="1">
    <citation type="submission" date="2019-05" db="EMBL/GenBank/DDBJ databases">
        <authorList>
            <person name="Pope W.H."/>
            <person name="Garlena R.A."/>
            <person name="Russell D.A."/>
            <person name="Jacobs-Sera D."/>
            <person name="Hatfull G.F."/>
        </authorList>
    </citation>
    <scope>NUCLEOTIDE SEQUENCE [LARGE SCALE GENOMIC DNA]</scope>
</reference>
<evidence type="ECO:0000313" key="2">
    <source>
        <dbReference type="Proteomes" id="UP000318375"/>
    </source>
</evidence>
<evidence type="ECO:0000313" key="1">
    <source>
        <dbReference type="EMBL" id="QDF18689.1"/>
    </source>
</evidence>
<gene>
    <name evidence="1" type="primary">203</name>
    <name evidence="1" type="ORF">SEA_PUPPER_203</name>
</gene>
<dbReference type="EMBL" id="MK977695">
    <property type="protein sequence ID" value="QDF18689.1"/>
    <property type="molecule type" value="Genomic_DNA"/>
</dbReference>
<organism evidence="1 2">
    <name type="scientific">Gordonia phage Pupper</name>
    <dbReference type="NCBI Taxonomy" id="2571249"/>
    <lineage>
        <taxon>Viruses</taxon>
        <taxon>Duplodnaviria</taxon>
        <taxon>Heunggongvirae</taxon>
        <taxon>Uroviricota</taxon>
        <taxon>Caudoviricetes</taxon>
        <taxon>Puppervirus</taxon>
        <taxon>Puppervirus Pupper</taxon>
    </lineage>
</organism>